<proteinExistence type="inferred from homology"/>
<comment type="caution">
    <text evidence="12">The sequence shown here is derived from an EMBL/GenBank/DDBJ whole genome shotgun (WGS) entry which is preliminary data.</text>
</comment>
<keyword evidence="13" id="KW-1185">Reference proteome</keyword>
<keyword evidence="3 10" id="KW-0723">Serine/threonine-protein kinase</keyword>
<comment type="similarity">
    <text evidence="1">Belongs to the protein kinase superfamily. CAMK Ser/Thr protein kinase family. CaMK subfamily.</text>
</comment>
<dbReference type="SMART" id="SM00220">
    <property type="entry name" value="S_TKc"/>
    <property type="match status" value="1"/>
</dbReference>
<dbReference type="GO" id="GO:0005524">
    <property type="term" value="F:ATP binding"/>
    <property type="evidence" value="ECO:0007669"/>
    <property type="project" value="UniProtKB-UniRule"/>
</dbReference>
<dbReference type="PROSITE" id="PS50011">
    <property type="entry name" value="PROTEIN_KINASE_DOM"/>
    <property type="match status" value="1"/>
</dbReference>
<comment type="similarity">
    <text evidence="2">Belongs to the protein kinase superfamily. CAMK Ser/Thr protein kinase family. SNF1 subfamily.</text>
</comment>
<dbReference type="Gene3D" id="1.10.510.10">
    <property type="entry name" value="Transferase(Phosphotransferase) domain 1"/>
    <property type="match status" value="1"/>
</dbReference>
<dbReference type="SUPFAM" id="SSF56112">
    <property type="entry name" value="Protein kinase-like (PK-like)"/>
    <property type="match status" value="1"/>
</dbReference>
<feature type="binding site" evidence="9">
    <location>
        <position position="132"/>
    </location>
    <ligand>
        <name>ATP</name>
        <dbReference type="ChEBI" id="CHEBI:30616"/>
    </ligand>
</feature>
<gene>
    <name evidence="12" type="ORF">LIER_33264</name>
</gene>
<evidence type="ECO:0000256" key="8">
    <source>
        <dbReference type="ARBA" id="ARBA00058225"/>
    </source>
</evidence>
<dbReference type="InterPro" id="IPR050205">
    <property type="entry name" value="CDPK_Ser/Thr_kinases"/>
</dbReference>
<dbReference type="PANTHER" id="PTHR24349">
    <property type="entry name" value="SERINE/THREONINE-PROTEIN KINASE"/>
    <property type="match status" value="1"/>
</dbReference>
<evidence type="ECO:0000256" key="1">
    <source>
        <dbReference type="ARBA" id="ARBA00005354"/>
    </source>
</evidence>
<evidence type="ECO:0000256" key="9">
    <source>
        <dbReference type="PROSITE-ProRule" id="PRU10141"/>
    </source>
</evidence>
<name>A0AAV3RW58_LITER</name>
<dbReference type="InterPro" id="IPR008271">
    <property type="entry name" value="Ser/Thr_kinase_AS"/>
</dbReference>
<evidence type="ECO:0000256" key="7">
    <source>
        <dbReference type="ARBA" id="ARBA00022840"/>
    </source>
</evidence>
<evidence type="ECO:0000313" key="12">
    <source>
        <dbReference type="EMBL" id="GAA0185976.1"/>
    </source>
</evidence>
<keyword evidence="7 9" id="KW-0067">ATP-binding</keyword>
<dbReference type="GO" id="GO:0004674">
    <property type="term" value="F:protein serine/threonine kinase activity"/>
    <property type="evidence" value="ECO:0007669"/>
    <property type="project" value="UniProtKB-KW"/>
</dbReference>
<dbReference type="FunFam" id="3.30.200.20:FF:000042">
    <property type="entry name" value="Aurora kinase A"/>
    <property type="match status" value="1"/>
</dbReference>
<sequence length="455" mass="50130">MECLGRKRKGVDAGVNGNKDFAALALVMSHLSLEDYSRRKKKCRDSLVKESAVASSNVVTGVATAPPCGGSCLDSLGRGLKRKIGCIDAATRLGRKKKIGQDYEVGEVLGKGRYGSVVMCQRKTTREQFACKTLRKGEETVHREVEIMQHLSGHPGIVTLKAVYEDVESFHLVMELCTGGRLLDLMARERQQPEHQIAMMIKELMMAINYCHEMGVVHRDIKPENILLTYSEKLKLADFGLAVRISEGQSLAGVVGSPAYIAPEVLLGDYSEKVDIWSAGVVLHTLLVGVLPYQGDTAETVFKAIKEETLDFHNGVWESVSLPARHLISCMMTRDVSKRFSAKQVLTHPWILFYTETSLTTLTPRSDIKNHVKLTSKLTTRMELECSNAMSSNLSDDSLPTNQQCEGSGLIDILTEAVSRVKISGAKRSRICNPAQAVPEQGSSNMNARNLCRAF</sequence>
<dbReference type="PROSITE" id="PS00108">
    <property type="entry name" value="PROTEIN_KINASE_ST"/>
    <property type="match status" value="1"/>
</dbReference>
<evidence type="ECO:0000256" key="10">
    <source>
        <dbReference type="RuleBase" id="RU000304"/>
    </source>
</evidence>
<evidence type="ECO:0000256" key="6">
    <source>
        <dbReference type="ARBA" id="ARBA00022777"/>
    </source>
</evidence>
<keyword evidence="5 9" id="KW-0547">Nucleotide-binding</keyword>
<dbReference type="AlphaFoldDB" id="A0AAV3RW58"/>
<keyword evidence="4" id="KW-0808">Transferase</keyword>
<dbReference type="Proteomes" id="UP001454036">
    <property type="component" value="Unassembled WGS sequence"/>
</dbReference>
<dbReference type="InterPro" id="IPR000719">
    <property type="entry name" value="Prot_kinase_dom"/>
</dbReference>
<dbReference type="InterPro" id="IPR017441">
    <property type="entry name" value="Protein_kinase_ATP_BS"/>
</dbReference>
<protein>
    <submittedName>
        <fullName evidence="12">Non-receptor serine/threonine protein kinase</fullName>
    </submittedName>
</protein>
<dbReference type="EMBL" id="BAABME010013263">
    <property type="protein sequence ID" value="GAA0185976.1"/>
    <property type="molecule type" value="Genomic_DNA"/>
</dbReference>
<evidence type="ECO:0000259" key="11">
    <source>
        <dbReference type="PROSITE" id="PS50011"/>
    </source>
</evidence>
<evidence type="ECO:0000256" key="5">
    <source>
        <dbReference type="ARBA" id="ARBA00022741"/>
    </source>
</evidence>
<evidence type="ECO:0000256" key="2">
    <source>
        <dbReference type="ARBA" id="ARBA00006234"/>
    </source>
</evidence>
<accession>A0AAV3RW58</accession>
<dbReference type="PROSITE" id="PS00107">
    <property type="entry name" value="PROTEIN_KINASE_ATP"/>
    <property type="match status" value="1"/>
</dbReference>
<dbReference type="InterPro" id="IPR011009">
    <property type="entry name" value="Kinase-like_dom_sf"/>
</dbReference>
<organism evidence="12 13">
    <name type="scientific">Lithospermum erythrorhizon</name>
    <name type="common">Purple gromwell</name>
    <name type="synonym">Lithospermum officinale var. erythrorhizon</name>
    <dbReference type="NCBI Taxonomy" id="34254"/>
    <lineage>
        <taxon>Eukaryota</taxon>
        <taxon>Viridiplantae</taxon>
        <taxon>Streptophyta</taxon>
        <taxon>Embryophyta</taxon>
        <taxon>Tracheophyta</taxon>
        <taxon>Spermatophyta</taxon>
        <taxon>Magnoliopsida</taxon>
        <taxon>eudicotyledons</taxon>
        <taxon>Gunneridae</taxon>
        <taxon>Pentapetalae</taxon>
        <taxon>asterids</taxon>
        <taxon>lamiids</taxon>
        <taxon>Boraginales</taxon>
        <taxon>Boraginaceae</taxon>
        <taxon>Boraginoideae</taxon>
        <taxon>Lithospermeae</taxon>
        <taxon>Lithospermum</taxon>
    </lineage>
</organism>
<dbReference type="Pfam" id="PF00069">
    <property type="entry name" value="Pkinase"/>
    <property type="match status" value="1"/>
</dbReference>
<reference evidence="12 13" key="1">
    <citation type="submission" date="2024-01" db="EMBL/GenBank/DDBJ databases">
        <title>The complete chloroplast genome sequence of Lithospermum erythrorhizon: insights into the phylogenetic relationship among Boraginaceae species and the maternal lineages of purple gromwells.</title>
        <authorList>
            <person name="Okada T."/>
            <person name="Watanabe K."/>
        </authorList>
    </citation>
    <scope>NUCLEOTIDE SEQUENCE [LARGE SCALE GENOMIC DNA]</scope>
</reference>
<evidence type="ECO:0000313" key="13">
    <source>
        <dbReference type="Proteomes" id="UP001454036"/>
    </source>
</evidence>
<feature type="domain" description="Protein kinase" evidence="11">
    <location>
        <begin position="103"/>
        <end position="351"/>
    </location>
</feature>
<dbReference type="CDD" id="cd05117">
    <property type="entry name" value="STKc_CAMK"/>
    <property type="match status" value="1"/>
</dbReference>
<comment type="function">
    <text evidence="8">CIPK serine-threonine protein kinases interact with CBL proteins. Binding of a CBL protein to the regulatory NAF domain of CIPK protein lead to the activation of the kinase in a calcium-dependent manner.</text>
</comment>
<keyword evidence="6 12" id="KW-0418">Kinase</keyword>
<dbReference type="FunFam" id="1.10.510.10:FF:000571">
    <property type="entry name" value="Maternal embryonic leucine zipper kinase"/>
    <property type="match status" value="1"/>
</dbReference>
<evidence type="ECO:0000256" key="4">
    <source>
        <dbReference type="ARBA" id="ARBA00022679"/>
    </source>
</evidence>
<evidence type="ECO:0000256" key="3">
    <source>
        <dbReference type="ARBA" id="ARBA00022527"/>
    </source>
</evidence>